<evidence type="ECO:0000259" key="4">
    <source>
        <dbReference type="PROSITE" id="PS50126"/>
    </source>
</evidence>
<dbReference type="GO" id="GO:0005840">
    <property type="term" value="C:ribosome"/>
    <property type="evidence" value="ECO:0007669"/>
    <property type="project" value="UniProtKB-KW"/>
</dbReference>
<dbReference type="Proteomes" id="UP000320055">
    <property type="component" value="Unassembled WGS sequence"/>
</dbReference>
<dbReference type="OrthoDB" id="286090at2"/>
<dbReference type="AlphaFoldDB" id="A0A563W4Z4"/>
<dbReference type="PROSITE" id="PS50126">
    <property type="entry name" value="S1"/>
    <property type="match status" value="1"/>
</dbReference>
<reference evidence="5 6" key="1">
    <citation type="submission" date="2019-01" db="EMBL/GenBank/DDBJ databases">
        <authorList>
            <person name="Brito A."/>
        </authorList>
    </citation>
    <scope>NUCLEOTIDE SEQUENCE [LARGE SCALE GENOMIC DNA]</scope>
    <source>
        <strain evidence="5">1</strain>
    </source>
</reference>
<dbReference type="RefSeq" id="WP_144868243.1">
    <property type="nucleotide sequence ID" value="NZ_LR213847.1"/>
</dbReference>
<dbReference type="GO" id="GO:0006412">
    <property type="term" value="P:translation"/>
    <property type="evidence" value="ECO:0007669"/>
    <property type="project" value="TreeGrafter"/>
</dbReference>
<protein>
    <submittedName>
        <fullName evidence="5">30S ribosomal protein S1</fullName>
    </submittedName>
</protein>
<keyword evidence="6" id="KW-1185">Reference proteome</keyword>
<evidence type="ECO:0000256" key="3">
    <source>
        <dbReference type="ARBA" id="ARBA00023274"/>
    </source>
</evidence>
<dbReference type="Pfam" id="PF00575">
    <property type="entry name" value="S1"/>
    <property type="match status" value="1"/>
</dbReference>
<dbReference type="GO" id="GO:0003735">
    <property type="term" value="F:structural constituent of ribosome"/>
    <property type="evidence" value="ECO:0007669"/>
    <property type="project" value="TreeGrafter"/>
</dbReference>
<keyword evidence="2 5" id="KW-0689">Ribosomal protein</keyword>
<evidence type="ECO:0000256" key="1">
    <source>
        <dbReference type="ARBA" id="ARBA00006767"/>
    </source>
</evidence>
<keyword evidence="3" id="KW-0687">Ribonucleoprotein</keyword>
<comment type="similarity">
    <text evidence="1">Belongs to the bacterial ribosomal protein bS1 family.</text>
</comment>
<sequence length="367" mass="42684">MNVTLIQKSSATILIRIETDNICLEIKTSCVFDPFEELYIWLGMIRDCQLPATMAIDEEGYGVTLNARQQGDQEIDFTIEQWRYWDKKQAFVYLQKSMKAEDLIQCFYDGITDFIKERYVIPASSFVVLSNINWDSLLQKPDRVPNWKMRLAMYGGGKGQYLEAGIDTVETTLEQKELYNLRNFLYFVSTTSYDKVGILADLYKNLPVDIALGEIDSDWYKKRKQQIDAEYQVYDTRIRKKEERERLFELQKARIRTLKLGQLVDGTVVAFKPYGLFINICGIHALLHISMISQTPVENISQICQKEIFQLRGWIRAIITYLDIEKGRVGISTKELESQPGDMFKDPILVYQNAEAMAEKYRLNNNL</sequence>
<dbReference type="SUPFAM" id="SSF50249">
    <property type="entry name" value="Nucleic acid-binding proteins"/>
    <property type="match status" value="1"/>
</dbReference>
<dbReference type="GO" id="GO:1990904">
    <property type="term" value="C:ribonucleoprotein complex"/>
    <property type="evidence" value="ECO:0007669"/>
    <property type="project" value="UniProtKB-KW"/>
</dbReference>
<evidence type="ECO:0000256" key="2">
    <source>
        <dbReference type="ARBA" id="ARBA00022980"/>
    </source>
</evidence>
<dbReference type="EMBL" id="CAACVJ010000697">
    <property type="protein sequence ID" value="VEP18748.1"/>
    <property type="molecule type" value="Genomic_DNA"/>
</dbReference>
<organism evidence="5 6">
    <name type="scientific">Hyella patelloides LEGE 07179</name>
    <dbReference type="NCBI Taxonomy" id="945734"/>
    <lineage>
        <taxon>Bacteria</taxon>
        <taxon>Bacillati</taxon>
        <taxon>Cyanobacteriota</taxon>
        <taxon>Cyanophyceae</taxon>
        <taxon>Pleurocapsales</taxon>
        <taxon>Hyellaceae</taxon>
        <taxon>Hyella</taxon>
    </lineage>
</organism>
<gene>
    <name evidence="5" type="ORF">H1P_890018</name>
</gene>
<evidence type="ECO:0000313" key="6">
    <source>
        <dbReference type="Proteomes" id="UP000320055"/>
    </source>
</evidence>
<name>A0A563W4Z4_9CYAN</name>
<dbReference type="InterPro" id="IPR003029">
    <property type="entry name" value="S1_domain"/>
</dbReference>
<dbReference type="PANTHER" id="PTHR10724:SF7">
    <property type="entry name" value="SMALL RIBOSOMAL SUBUNIT PROTEIN BS1C"/>
    <property type="match status" value="1"/>
</dbReference>
<dbReference type="PANTHER" id="PTHR10724">
    <property type="entry name" value="30S RIBOSOMAL PROTEIN S1"/>
    <property type="match status" value="1"/>
</dbReference>
<dbReference type="Gene3D" id="2.40.50.140">
    <property type="entry name" value="Nucleic acid-binding proteins"/>
    <property type="match status" value="1"/>
</dbReference>
<feature type="domain" description="S1 motif" evidence="4">
    <location>
        <begin position="261"/>
        <end position="334"/>
    </location>
</feature>
<accession>A0A563W4Z4</accession>
<dbReference type="GO" id="GO:0003729">
    <property type="term" value="F:mRNA binding"/>
    <property type="evidence" value="ECO:0007669"/>
    <property type="project" value="TreeGrafter"/>
</dbReference>
<dbReference type="InterPro" id="IPR050437">
    <property type="entry name" value="Ribos_protein_bS1-like"/>
</dbReference>
<dbReference type="SMART" id="SM00316">
    <property type="entry name" value="S1"/>
    <property type="match status" value="1"/>
</dbReference>
<dbReference type="InterPro" id="IPR012340">
    <property type="entry name" value="NA-bd_OB-fold"/>
</dbReference>
<proteinExistence type="inferred from homology"/>
<evidence type="ECO:0000313" key="5">
    <source>
        <dbReference type="EMBL" id="VEP18748.1"/>
    </source>
</evidence>